<gene>
    <name evidence="2" type="ORF">PG993_014333</name>
</gene>
<feature type="region of interest" description="Disordered" evidence="1">
    <location>
        <begin position="50"/>
        <end position="94"/>
    </location>
</feature>
<proteinExistence type="predicted"/>
<dbReference type="EMBL" id="JAQQWK010000014">
    <property type="protein sequence ID" value="KAK8016144.1"/>
    <property type="molecule type" value="Genomic_DNA"/>
</dbReference>
<dbReference type="Proteomes" id="UP001444661">
    <property type="component" value="Unassembled WGS sequence"/>
</dbReference>
<evidence type="ECO:0000313" key="2">
    <source>
        <dbReference type="EMBL" id="KAK8016144.1"/>
    </source>
</evidence>
<name>A0ABR1RNL5_9PEZI</name>
<feature type="compositionally biased region" description="Polar residues" evidence="1">
    <location>
        <begin position="57"/>
        <end position="66"/>
    </location>
</feature>
<protein>
    <submittedName>
        <fullName evidence="2">Uncharacterized protein</fullName>
    </submittedName>
</protein>
<evidence type="ECO:0000256" key="1">
    <source>
        <dbReference type="SAM" id="MobiDB-lite"/>
    </source>
</evidence>
<comment type="caution">
    <text evidence="2">The sequence shown here is derived from an EMBL/GenBank/DDBJ whole genome shotgun (WGS) entry which is preliminary data.</text>
</comment>
<sequence>MTLPSWRLRSSFSTSWVSSTSPQLLICQSTSKLAAFAASSTPNFLFASPKPRPAASSLHSTTNLTAPSRPLPASTPPFQAGQFPRAETCDPALDDGPRGLAVALGHKTITVEHGLNLDARPDPACQVPHDLLVGALLGLAQRLLPFDDVVARGRRREAEHCVRVEVPHDDLGDAGAEALDGARVGDFVVLGDVDGTAHQAR</sequence>
<reference evidence="2 3" key="1">
    <citation type="submission" date="2023-01" db="EMBL/GenBank/DDBJ databases">
        <title>Analysis of 21 Apiospora genomes using comparative genomics revels a genus with tremendous synthesis potential of carbohydrate active enzymes and secondary metabolites.</title>
        <authorList>
            <person name="Sorensen T."/>
        </authorList>
    </citation>
    <scope>NUCLEOTIDE SEQUENCE [LARGE SCALE GENOMIC DNA]</scope>
    <source>
        <strain evidence="2 3">CBS 33761</strain>
    </source>
</reference>
<organism evidence="2 3">
    <name type="scientific">Apiospora rasikravindrae</name>
    <dbReference type="NCBI Taxonomy" id="990691"/>
    <lineage>
        <taxon>Eukaryota</taxon>
        <taxon>Fungi</taxon>
        <taxon>Dikarya</taxon>
        <taxon>Ascomycota</taxon>
        <taxon>Pezizomycotina</taxon>
        <taxon>Sordariomycetes</taxon>
        <taxon>Xylariomycetidae</taxon>
        <taxon>Amphisphaeriales</taxon>
        <taxon>Apiosporaceae</taxon>
        <taxon>Apiospora</taxon>
    </lineage>
</organism>
<accession>A0ABR1RNL5</accession>
<keyword evidence="3" id="KW-1185">Reference proteome</keyword>
<evidence type="ECO:0000313" key="3">
    <source>
        <dbReference type="Proteomes" id="UP001444661"/>
    </source>
</evidence>